<feature type="transmembrane region" description="Helical" evidence="8">
    <location>
        <begin position="308"/>
        <end position="329"/>
    </location>
</feature>
<dbReference type="GO" id="GO:0022857">
    <property type="term" value="F:transmembrane transporter activity"/>
    <property type="evidence" value="ECO:0007669"/>
    <property type="project" value="InterPro"/>
</dbReference>
<keyword evidence="6 8" id="KW-1133">Transmembrane helix</keyword>
<dbReference type="Pfam" id="PF00083">
    <property type="entry name" value="Sugar_tr"/>
    <property type="match status" value="1"/>
</dbReference>
<evidence type="ECO:0000313" key="10">
    <source>
        <dbReference type="EMBL" id="CAH1395298.1"/>
    </source>
</evidence>
<keyword evidence="5 8" id="KW-0812">Transmembrane</keyword>
<dbReference type="PROSITE" id="PS50850">
    <property type="entry name" value="MFS"/>
    <property type="match status" value="1"/>
</dbReference>
<dbReference type="InterPro" id="IPR020846">
    <property type="entry name" value="MFS_dom"/>
</dbReference>
<organism evidence="10 11">
    <name type="scientific">Nezara viridula</name>
    <name type="common">Southern green stink bug</name>
    <name type="synonym">Cimex viridulus</name>
    <dbReference type="NCBI Taxonomy" id="85310"/>
    <lineage>
        <taxon>Eukaryota</taxon>
        <taxon>Metazoa</taxon>
        <taxon>Ecdysozoa</taxon>
        <taxon>Arthropoda</taxon>
        <taxon>Hexapoda</taxon>
        <taxon>Insecta</taxon>
        <taxon>Pterygota</taxon>
        <taxon>Neoptera</taxon>
        <taxon>Paraneoptera</taxon>
        <taxon>Hemiptera</taxon>
        <taxon>Heteroptera</taxon>
        <taxon>Panheteroptera</taxon>
        <taxon>Pentatomomorpha</taxon>
        <taxon>Pentatomoidea</taxon>
        <taxon>Pentatomidae</taxon>
        <taxon>Pentatominae</taxon>
        <taxon>Nezara</taxon>
    </lineage>
</organism>
<gene>
    <name evidence="10" type="ORF">NEZAVI_LOCUS5597</name>
</gene>
<feature type="transmembrane region" description="Helical" evidence="8">
    <location>
        <begin position="240"/>
        <end position="259"/>
    </location>
</feature>
<evidence type="ECO:0000256" key="8">
    <source>
        <dbReference type="SAM" id="Phobius"/>
    </source>
</evidence>
<dbReference type="Proteomes" id="UP001152798">
    <property type="component" value="Chromosome 3"/>
</dbReference>
<evidence type="ECO:0000256" key="4">
    <source>
        <dbReference type="ARBA" id="ARBA00022597"/>
    </source>
</evidence>
<dbReference type="Gene3D" id="1.20.1250.20">
    <property type="entry name" value="MFS general substrate transporter like domains"/>
    <property type="match status" value="1"/>
</dbReference>
<dbReference type="InterPro" id="IPR005829">
    <property type="entry name" value="Sugar_transporter_CS"/>
</dbReference>
<feature type="domain" description="Major facilitator superfamily (MFS) profile" evidence="9">
    <location>
        <begin position="1"/>
        <end position="423"/>
    </location>
</feature>
<feature type="transmembrane region" description="Helical" evidence="8">
    <location>
        <begin position="279"/>
        <end position="301"/>
    </location>
</feature>
<keyword evidence="4" id="KW-0762">Sugar transport</keyword>
<dbReference type="SUPFAM" id="SSF103473">
    <property type="entry name" value="MFS general substrate transporter"/>
    <property type="match status" value="1"/>
</dbReference>
<proteinExistence type="predicted"/>
<keyword evidence="2" id="KW-0813">Transport</keyword>
<feature type="transmembrane region" description="Helical" evidence="8">
    <location>
        <begin position="395"/>
        <end position="415"/>
    </location>
</feature>
<dbReference type="InterPro" id="IPR036259">
    <property type="entry name" value="MFS_trans_sf"/>
</dbReference>
<dbReference type="GO" id="GO:0005886">
    <property type="term" value="C:plasma membrane"/>
    <property type="evidence" value="ECO:0007669"/>
    <property type="project" value="UniProtKB-SubCell"/>
</dbReference>
<feature type="transmembrane region" description="Helical" evidence="8">
    <location>
        <begin position="335"/>
        <end position="356"/>
    </location>
</feature>
<evidence type="ECO:0000313" key="11">
    <source>
        <dbReference type="Proteomes" id="UP001152798"/>
    </source>
</evidence>
<dbReference type="PROSITE" id="PS00217">
    <property type="entry name" value="SUGAR_TRANSPORT_2"/>
    <property type="match status" value="1"/>
</dbReference>
<sequence length="454" mass="50231">MPTIVIAALLDSGGDISLNAEQATWFASIAYLCQPLGSVFSGMIMEPLGRKKSMMLLNIPFLTAWTMLYLANSVATLYLAGAIMGFGVGCTEAPILTYVGEITEPRFRGTLTSYAQLCGSLAYVVLYAIGYVTTWRNTVLCCATVPIITFIAVSQVPETPIWLISKGRLQEAESALRWLRGWVSPETVAEELQTMITYQKDSPVKENVISSMQSTEALVEEKTTLLTKAKYFLRPEMRRPLFLVIAYFFFFYAAGLQTIRPYMVKVFELLNMPTDPNEATVIISVLGFVGNALCMILVCYIGKKILSLVSLVMSALSCLLLAAAAFGYLSNSWPYPLFMVLSFFTGLGIAPIPWMLQSELYPFRGKCMAAGIAAAASYLIGFVATKSFLFLNSIFQLYGMFLIFGILSLFGAIYLNRKMPETEGKTLAEIEAFFNKKKPLKSVADYPSTYSTYM</sequence>
<keyword evidence="7 8" id="KW-0472">Membrane</keyword>
<dbReference type="EMBL" id="OV725079">
    <property type="protein sequence ID" value="CAH1395298.1"/>
    <property type="molecule type" value="Genomic_DNA"/>
</dbReference>
<feature type="transmembrane region" description="Helical" evidence="8">
    <location>
        <begin position="368"/>
        <end position="389"/>
    </location>
</feature>
<evidence type="ECO:0000256" key="5">
    <source>
        <dbReference type="ARBA" id="ARBA00022692"/>
    </source>
</evidence>
<dbReference type="InterPro" id="IPR050549">
    <property type="entry name" value="MFS_Trehalose_Transporter"/>
</dbReference>
<feature type="transmembrane region" description="Helical" evidence="8">
    <location>
        <begin position="24"/>
        <end position="43"/>
    </location>
</feature>
<dbReference type="PANTHER" id="PTHR48021:SF39">
    <property type="entry name" value="MAJOR FACILITATOR SUPERFAMILY (MFS) PROFILE DOMAIN-CONTAINING PROTEIN"/>
    <property type="match status" value="1"/>
</dbReference>
<feature type="transmembrane region" description="Helical" evidence="8">
    <location>
        <begin position="111"/>
        <end position="129"/>
    </location>
</feature>
<dbReference type="PANTHER" id="PTHR48021">
    <property type="match status" value="1"/>
</dbReference>
<evidence type="ECO:0000259" key="9">
    <source>
        <dbReference type="PROSITE" id="PS50850"/>
    </source>
</evidence>
<reference evidence="10" key="1">
    <citation type="submission" date="2022-01" db="EMBL/GenBank/DDBJ databases">
        <authorList>
            <person name="King R."/>
        </authorList>
    </citation>
    <scope>NUCLEOTIDE SEQUENCE</scope>
</reference>
<evidence type="ECO:0000256" key="3">
    <source>
        <dbReference type="ARBA" id="ARBA00022475"/>
    </source>
</evidence>
<dbReference type="OrthoDB" id="6133115at2759"/>
<keyword evidence="11" id="KW-1185">Reference proteome</keyword>
<evidence type="ECO:0000256" key="2">
    <source>
        <dbReference type="ARBA" id="ARBA00022448"/>
    </source>
</evidence>
<protein>
    <recommendedName>
        <fullName evidence="9">Major facilitator superfamily (MFS) profile domain-containing protein</fullName>
    </recommendedName>
</protein>
<name>A0A9P0EEA2_NEZVI</name>
<evidence type="ECO:0000256" key="6">
    <source>
        <dbReference type="ARBA" id="ARBA00022989"/>
    </source>
</evidence>
<comment type="subcellular location">
    <subcellularLocation>
        <location evidence="1">Cell membrane</location>
        <topology evidence="1">Multi-pass membrane protein</topology>
    </subcellularLocation>
</comment>
<accession>A0A9P0EEA2</accession>
<dbReference type="InterPro" id="IPR005828">
    <property type="entry name" value="MFS_sugar_transport-like"/>
</dbReference>
<evidence type="ECO:0000256" key="7">
    <source>
        <dbReference type="ARBA" id="ARBA00023136"/>
    </source>
</evidence>
<evidence type="ECO:0000256" key="1">
    <source>
        <dbReference type="ARBA" id="ARBA00004651"/>
    </source>
</evidence>
<dbReference type="AlphaFoldDB" id="A0A9P0EEA2"/>
<feature type="transmembrane region" description="Helical" evidence="8">
    <location>
        <begin position="55"/>
        <end position="71"/>
    </location>
</feature>
<dbReference type="FunFam" id="1.20.1250.20:FF:000218">
    <property type="entry name" value="facilitated trehalose transporter Tret1"/>
    <property type="match status" value="1"/>
</dbReference>
<keyword evidence="3" id="KW-1003">Cell membrane</keyword>